<dbReference type="AlphaFoldDB" id="A0A2H3DHX8"/>
<reference evidence="3" key="1">
    <citation type="journal article" date="2017" name="Nat. Ecol. Evol.">
        <title>Genome expansion and lineage-specific genetic innovations in the forest pathogenic fungi Armillaria.</title>
        <authorList>
            <person name="Sipos G."/>
            <person name="Prasanna A.N."/>
            <person name="Walter M.C."/>
            <person name="O'Connor E."/>
            <person name="Balint B."/>
            <person name="Krizsan K."/>
            <person name="Kiss B."/>
            <person name="Hess J."/>
            <person name="Varga T."/>
            <person name="Slot J."/>
            <person name="Riley R."/>
            <person name="Boka B."/>
            <person name="Rigling D."/>
            <person name="Barry K."/>
            <person name="Lee J."/>
            <person name="Mihaltcheva S."/>
            <person name="LaButti K."/>
            <person name="Lipzen A."/>
            <person name="Waldron R."/>
            <person name="Moloney N.M."/>
            <person name="Sperisen C."/>
            <person name="Kredics L."/>
            <person name="Vagvoelgyi C."/>
            <person name="Patrignani A."/>
            <person name="Fitzpatrick D."/>
            <person name="Nagy I."/>
            <person name="Doyle S."/>
            <person name="Anderson J.B."/>
            <person name="Grigoriev I.V."/>
            <person name="Gueldener U."/>
            <person name="Muensterkoetter M."/>
            <person name="Nagy L.G."/>
        </authorList>
    </citation>
    <scope>NUCLEOTIDE SEQUENCE [LARGE SCALE GENOMIC DNA]</scope>
    <source>
        <strain evidence="3">Ar21-2</strain>
    </source>
</reference>
<evidence type="ECO:0000256" key="1">
    <source>
        <dbReference type="SAM" id="Phobius"/>
    </source>
</evidence>
<accession>A0A2H3DHX8</accession>
<evidence type="ECO:0000313" key="2">
    <source>
        <dbReference type="EMBL" id="PBK93444.1"/>
    </source>
</evidence>
<keyword evidence="1" id="KW-1133">Transmembrane helix</keyword>
<dbReference type="InParanoid" id="A0A2H3DHX8"/>
<keyword evidence="1" id="KW-0812">Transmembrane</keyword>
<gene>
    <name evidence="2" type="ORF">ARMGADRAFT_1012335</name>
</gene>
<dbReference type="Proteomes" id="UP000217790">
    <property type="component" value="Unassembled WGS sequence"/>
</dbReference>
<name>A0A2H3DHX8_ARMGA</name>
<evidence type="ECO:0000313" key="3">
    <source>
        <dbReference type="Proteomes" id="UP000217790"/>
    </source>
</evidence>
<organism evidence="2 3">
    <name type="scientific">Armillaria gallica</name>
    <name type="common">Bulbous honey fungus</name>
    <name type="synonym">Armillaria bulbosa</name>
    <dbReference type="NCBI Taxonomy" id="47427"/>
    <lineage>
        <taxon>Eukaryota</taxon>
        <taxon>Fungi</taxon>
        <taxon>Dikarya</taxon>
        <taxon>Basidiomycota</taxon>
        <taxon>Agaricomycotina</taxon>
        <taxon>Agaricomycetes</taxon>
        <taxon>Agaricomycetidae</taxon>
        <taxon>Agaricales</taxon>
        <taxon>Marasmiineae</taxon>
        <taxon>Physalacriaceae</taxon>
        <taxon>Armillaria</taxon>
    </lineage>
</organism>
<keyword evidence="3" id="KW-1185">Reference proteome</keyword>
<dbReference type="EMBL" id="KZ293656">
    <property type="protein sequence ID" value="PBK93444.1"/>
    <property type="molecule type" value="Genomic_DNA"/>
</dbReference>
<protein>
    <submittedName>
        <fullName evidence="2">Uncharacterized protein</fullName>
    </submittedName>
</protein>
<keyword evidence="1" id="KW-0472">Membrane</keyword>
<sequence length="77" mass="8481">MLHEASNSNRSVIRLCFSVVSTVLVYITRVYLNVRKNPHWSLSSDGASFMKSGWSSGLCIPGSSAEVVGQPVCLYTW</sequence>
<feature type="transmembrane region" description="Helical" evidence="1">
    <location>
        <begin position="12"/>
        <end position="32"/>
    </location>
</feature>
<proteinExistence type="predicted"/>